<accession>A0ABD1PJ76</accession>
<feature type="region of interest" description="Disordered" evidence="1">
    <location>
        <begin position="136"/>
        <end position="209"/>
    </location>
</feature>
<reference evidence="3" key="1">
    <citation type="submission" date="2024-07" db="EMBL/GenBank/DDBJ databases">
        <title>Two chromosome-level genome assemblies of Korean endemic species Abeliophyllum distichum and Forsythia ovata (Oleaceae).</title>
        <authorList>
            <person name="Jang H."/>
        </authorList>
    </citation>
    <scope>NUCLEOTIDE SEQUENCE [LARGE SCALE GENOMIC DNA]</scope>
</reference>
<proteinExistence type="predicted"/>
<protein>
    <submittedName>
        <fullName evidence="2">Uncharacterized protein</fullName>
    </submittedName>
</protein>
<feature type="region of interest" description="Disordered" evidence="1">
    <location>
        <begin position="76"/>
        <end position="107"/>
    </location>
</feature>
<evidence type="ECO:0000256" key="1">
    <source>
        <dbReference type="SAM" id="MobiDB-lite"/>
    </source>
</evidence>
<dbReference type="Proteomes" id="UP001604277">
    <property type="component" value="Unassembled WGS sequence"/>
</dbReference>
<dbReference type="EMBL" id="JBFOLJ010000019">
    <property type="protein sequence ID" value="KAL2463418.1"/>
    <property type="molecule type" value="Genomic_DNA"/>
</dbReference>
<feature type="compositionally biased region" description="Polar residues" evidence="1">
    <location>
        <begin position="181"/>
        <end position="198"/>
    </location>
</feature>
<organism evidence="2 3">
    <name type="scientific">Forsythia ovata</name>
    <dbReference type="NCBI Taxonomy" id="205694"/>
    <lineage>
        <taxon>Eukaryota</taxon>
        <taxon>Viridiplantae</taxon>
        <taxon>Streptophyta</taxon>
        <taxon>Embryophyta</taxon>
        <taxon>Tracheophyta</taxon>
        <taxon>Spermatophyta</taxon>
        <taxon>Magnoliopsida</taxon>
        <taxon>eudicotyledons</taxon>
        <taxon>Gunneridae</taxon>
        <taxon>Pentapetalae</taxon>
        <taxon>asterids</taxon>
        <taxon>lamiids</taxon>
        <taxon>Lamiales</taxon>
        <taxon>Oleaceae</taxon>
        <taxon>Forsythieae</taxon>
        <taxon>Forsythia</taxon>
    </lineage>
</organism>
<dbReference type="AlphaFoldDB" id="A0ABD1PJ76"/>
<feature type="compositionally biased region" description="Polar residues" evidence="1">
    <location>
        <begin position="136"/>
        <end position="165"/>
    </location>
</feature>
<sequence length="209" mass="23274">MSSEITTKFEVDEVVEQTESLGNFSKEILISDKKLAKICKTNLSLNPNFAKRRFPLSDFLEFAERWIMNLIFHKKRPNSSHVSPTPKMSRVTSTNVHHLPQTSRSNSTSTNRFVALLSLRHSLQANRIVLSFSQTSQSPNTFIPPTRKIGTQSTTETIPTCSAPSIETPRTHKQPEAPSRTLPNQGAQYGPSSDNLDQPPSCHPGFANA</sequence>
<evidence type="ECO:0000313" key="2">
    <source>
        <dbReference type="EMBL" id="KAL2463418.1"/>
    </source>
</evidence>
<evidence type="ECO:0000313" key="3">
    <source>
        <dbReference type="Proteomes" id="UP001604277"/>
    </source>
</evidence>
<keyword evidence="3" id="KW-1185">Reference proteome</keyword>
<comment type="caution">
    <text evidence="2">The sequence shown here is derived from an EMBL/GenBank/DDBJ whole genome shotgun (WGS) entry which is preliminary data.</text>
</comment>
<gene>
    <name evidence="2" type="ORF">Fot_53074</name>
</gene>
<name>A0ABD1PJ76_9LAMI</name>